<dbReference type="NCBIfam" id="NF041384">
    <property type="entry name" value="YHS_seleno_dom"/>
    <property type="match status" value="1"/>
</dbReference>
<evidence type="ECO:0000313" key="3">
    <source>
        <dbReference type="Proteomes" id="UP001169760"/>
    </source>
</evidence>
<organism evidence="2 3">
    <name type="scientific">Saccharophagus degradans</name>
    <dbReference type="NCBI Taxonomy" id="86304"/>
    <lineage>
        <taxon>Bacteria</taxon>
        <taxon>Pseudomonadati</taxon>
        <taxon>Pseudomonadota</taxon>
        <taxon>Gammaproteobacteria</taxon>
        <taxon>Cellvibrionales</taxon>
        <taxon>Cellvibrionaceae</taxon>
        <taxon>Saccharophagus</taxon>
    </lineage>
</organism>
<feature type="chain" id="PRO_5043712233" evidence="1">
    <location>
        <begin position="26"/>
        <end position="163"/>
    </location>
</feature>
<dbReference type="Proteomes" id="UP001169760">
    <property type="component" value="Unassembled WGS sequence"/>
</dbReference>
<keyword evidence="1" id="KW-0732">Signal</keyword>
<dbReference type="EMBL" id="JAUOPB010000011">
    <property type="protein sequence ID" value="MDO6423784.1"/>
    <property type="molecule type" value="Genomic_DNA"/>
</dbReference>
<dbReference type="RefSeq" id="WP_303493348.1">
    <property type="nucleotide sequence ID" value="NZ_JAUOPB010000011.1"/>
</dbReference>
<feature type="signal peptide" evidence="1">
    <location>
        <begin position="1"/>
        <end position="25"/>
    </location>
</feature>
<dbReference type="AlphaFoldDB" id="A0AAW7XBP0"/>
<comment type="caution">
    <text evidence="2">The sequence shown here is derived from an EMBL/GenBank/DDBJ whole genome shotgun (WGS) entry which is preliminary data.</text>
</comment>
<protein>
    <submittedName>
        <fullName evidence="2">YHS domain-containing (Seleno)protein</fullName>
    </submittedName>
</protein>
<reference evidence="2" key="1">
    <citation type="submission" date="2023-07" db="EMBL/GenBank/DDBJ databases">
        <title>Genome content predicts the carbon catabolic preferences of heterotrophic bacteria.</title>
        <authorList>
            <person name="Gralka M."/>
        </authorList>
    </citation>
    <scope>NUCLEOTIDE SEQUENCE</scope>
    <source>
        <strain evidence="2">I3M17_2</strain>
    </source>
</reference>
<gene>
    <name evidence="2" type="ORF">Q4521_14975</name>
</gene>
<sequence length="163" mass="18435">MGLGIGRKLGLHWWLLLCFSMSAWAADPPIYSHAKHGAIKGYDVVAYYSLQPGDDAVKGSDEFTYDWNGATWKFANAKNLALFKLNPESYAPQYGGYCSFAVAHGYVTSIRPDSWKIVEGKLYLNYSRFSFKRWEKDMNKKIAEADANWPAVLTVCEERGNCK</sequence>
<evidence type="ECO:0000256" key="1">
    <source>
        <dbReference type="SAM" id="SignalP"/>
    </source>
</evidence>
<proteinExistence type="predicted"/>
<name>A0AAW7XBP0_9GAMM</name>
<accession>A0AAW7XBP0</accession>
<evidence type="ECO:0000313" key="2">
    <source>
        <dbReference type="EMBL" id="MDO6423784.1"/>
    </source>
</evidence>